<dbReference type="InterPro" id="IPR053313">
    <property type="entry name" value="RGF"/>
</dbReference>
<reference evidence="3 4" key="1">
    <citation type="submission" date="2024-01" db="EMBL/GenBank/DDBJ databases">
        <title>The genomes of 5 underutilized Papilionoideae crops provide insights into root nodulation and disease resistanc.</title>
        <authorList>
            <person name="Jiang F."/>
        </authorList>
    </citation>
    <scope>NUCLEOTIDE SEQUENCE [LARGE SCALE GENOMIC DNA]</scope>
    <source>
        <strain evidence="3">DUOXIRENSHENG_FW03</strain>
        <tissue evidence="3">Leaves</tissue>
    </source>
</reference>
<evidence type="ECO:0000313" key="3">
    <source>
        <dbReference type="EMBL" id="KAK7406247.1"/>
    </source>
</evidence>
<keyword evidence="1" id="KW-0472">Membrane</keyword>
<sequence>MTSLSLATLLLLCVSVHACTALSPPSLTKKETPHKVGFPIQIASIPFLYATILTLNLLYIALVLRKAQNCILRPIGKHLKLLIYTIHTKIYNYIQGLDKIKLLETLTVSSVMDYKQEENQPQQQKVANNEIIIEETSGTSFQMDSPSFLAAQDERRHARSMLGPAQLNHEETVVTNTEDIVQMDYAQPHRRPPIHNQKP</sequence>
<organism evidence="3 4">
    <name type="scientific">Psophocarpus tetragonolobus</name>
    <name type="common">Winged bean</name>
    <name type="synonym">Dolichos tetragonolobus</name>
    <dbReference type="NCBI Taxonomy" id="3891"/>
    <lineage>
        <taxon>Eukaryota</taxon>
        <taxon>Viridiplantae</taxon>
        <taxon>Streptophyta</taxon>
        <taxon>Embryophyta</taxon>
        <taxon>Tracheophyta</taxon>
        <taxon>Spermatophyta</taxon>
        <taxon>Magnoliopsida</taxon>
        <taxon>eudicotyledons</taxon>
        <taxon>Gunneridae</taxon>
        <taxon>Pentapetalae</taxon>
        <taxon>rosids</taxon>
        <taxon>fabids</taxon>
        <taxon>Fabales</taxon>
        <taxon>Fabaceae</taxon>
        <taxon>Papilionoideae</taxon>
        <taxon>50 kb inversion clade</taxon>
        <taxon>NPAAA clade</taxon>
        <taxon>indigoferoid/millettioid clade</taxon>
        <taxon>Phaseoleae</taxon>
        <taxon>Psophocarpus</taxon>
    </lineage>
</organism>
<name>A0AAN9SVD4_PSOTE</name>
<comment type="caution">
    <text evidence="3">The sequence shown here is derived from an EMBL/GenBank/DDBJ whole genome shotgun (WGS) entry which is preliminary data.</text>
</comment>
<feature type="transmembrane region" description="Helical" evidence="1">
    <location>
        <begin position="42"/>
        <end position="64"/>
    </location>
</feature>
<dbReference type="PANTHER" id="PTHR34961">
    <property type="entry name" value="TRANSMEMBRANE PROTEIN"/>
    <property type="match status" value="1"/>
</dbReference>
<evidence type="ECO:0000256" key="1">
    <source>
        <dbReference type="SAM" id="Phobius"/>
    </source>
</evidence>
<evidence type="ECO:0000256" key="2">
    <source>
        <dbReference type="SAM" id="SignalP"/>
    </source>
</evidence>
<keyword evidence="2" id="KW-0732">Signal</keyword>
<keyword evidence="1" id="KW-1133">Transmembrane helix</keyword>
<evidence type="ECO:0000313" key="4">
    <source>
        <dbReference type="Proteomes" id="UP001386955"/>
    </source>
</evidence>
<feature type="chain" id="PRO_5042887829" evidence="2">
    <location>
        <begin position="22"/>
        <end position="199"/>
    </location>
</feature>
<keyword evidence="4" id="KW-1185">Reference proteome</keyword>
<dbReference type="PANTHER" id="PTHR34961:SF7">
    <property type="entry name" value="TRANSMEMBRANE PROTEIN"/>
    <property type="match status" value="1"/>
</dbReference>
<feature type="signal peptide" evidence="2">
    <location>
        <begin position="1"/>
        <end position="21"/>
    </location>
</feature>
<dbReference type="EMBL" id="JAYMYS010000002">
    <property type="protein sequence ID" value="KAK7406247.1"/>
    <property type="molecule type" value="Genomic_DNA"/>
</dbReference>
<keyword evidence="1" id="KW-0812">Transmembrane</keyword>
<dbReference type="Proteomes" id="UP001386955">
    <property type="component" value="Unassembled WGS sequence"/>
</dbReference>
<gene>
    <name evidence="3" type="ORF">VNO78_07870</name>
</gene>
<proteinExistence type="predicted"/>
<accession>A0AAN9SVD4</accession>
<dbReference type="AlphaFoldDB" id="A0AAN9SVD4"/>
<protein>
    <submittedName>
        <fullName evidence="3">Uncharacterized protein</fullName>
    </submittedName>
</protein>